<feature type="transmembrane region" description="Helical" evidence="1">
    <location>
        <begin position="49"/>
        <end position="67"/>
    </location>
</feature>
<dbReference type="STRING" id="42155.A0A0R3QDT7"/>
<dbReference type="WBParaSite" id="BTMF_0000452301-mRNA-1">
    <property type="protein sequence ID" value="BTMF_0000452301-mRNA-1"/>
    <property type="gene ID" value="BTMF_0000452301"/>
</dbReference>
<evidence type="ECO:0000313" key="4">
    <source>
        <dbReference type="WBParaSite" id="BTMF_0000452301-mRNA-1"/>
    </source>
</evidence>
<keyword evidence="1" id="KW-0812">Transmembrane</keyword>
<evidence type="ECO:0000313" key="2">
    <source>
        <dbReference type="EMBL" id="VDO15567.1"/>
    </source>
</evidence>
<dbReference type="AlphaFoldDB" id="A0A0R3QDT7"/>
<keyword evidence="1" id="KW-0472">Membrane</keyword>
<keyword evidence="3" id="KW-1185">Reference proteome</keyword>
<name>A0A0R3QDT7_9BILA</name>
<keyword evidence="1" id="KW-1133">Transmembrane helix</keyword>
<reference evidence="2 3" key="2">
    <citation type="submission" date="2018-11" db="EMBL/GenBank/DDBJ databases">
        <authorList>
            <consortium name="Pathogen Informatics"/>
        </authorList>
    </citation>
    <scope>NUCLEOTIDE SEQUENCE [LARGE SCALE GENOMIC DNA]</scope>
</reference>
<proteinExistence type="predicted"/>
<organism evidence="4">
    <name type="scientific">Brugia timori</name>
    <dbReference type="NCBI Taxonomy" id="42155"/>
    <lineage>
        <taxon>Eukaryota</taxon>
        <taxon>Metazoa</taxon>
        <taxon>Ecdysozoa</taxon>
        <taxon>Nematoda</taxon>
        <taxon>Chromadorea</taxon>
        <taxon>Rhabditida</taxon>
        <taxon>Spirurina</taxon>
        <taxon>Spiruromorpha</taxon>
        <taxon>Filarioidea</taxon>
        <taxon>Onchocercidae</taxon>
        <taxon>Brugia</taxon>
    </lineage>
</organism>
<accession>A0A0R3QDT7</accession>
<evidence type="ECO:0000313" key="3">
    <source>
        <dbReference type="Proteomes" id="UP000280834"/>
    </source>
</evidence>
<evidence type="ECO:0000256" key="1">
    <source>
        <dbReference type="SAM" id="Phobius"/>
    </source>
</evidence>
<dbReference type="Proteomes" id="UP000280834">
    <property type="component" value="Unassembled WGS sequence"/>
</dbReference>
<dbReference type="EMBL" id="UZAG01003586">
    <property type="protein sequence ID" value="VDO15567.1"/>
    <property type="molecule type" value="Genomic_DNA"/>
</dbReference>
<sequence>MSRMVIAIFLFFMAYQLFTQLMATTRSIGQALYSVVYVTVPNSTVAQQIARYLFFFFAFLKVKFLFLQK</sequence>
<gene>
    <name evidence="2" type="ORF">BTMF_LOCUS3820</name>
</gene>
<reference evidence="4" key="1">
    <citation type="submission" date="2017-02" db="UniProtKB">
        <authorList>
            <consortium name="WormBaseParasite"/>
        </authorList>
    </citation>
    <scope>IDENTIFICATION</scope>
</reference>
<protein>
    <submittedName>
        <fullName evidence="4">Secreted protein</fullName>
    </submittedName>
</protein>